<gene>
    <name evidence="3" type="ORF">Bpfe_020042</name>
</gene>
<dbReference type="PANTHER" id="PTHR45850">
    <property type="entry name" value="SORTING NEXIN FAMILY MEMBER"/>
    <property type="match status" value="1"/>
</dbReference>
<proteinExistence type="inferred from homology"/>
<protein>
    <submittedName>
        <fullName evidence="3">Sorting nexin-5</fullName>
    </submittedName>
</protein>
<comment type="similarity">
    <text evidence="1">Belongs to the sorting nexin family.</text>
</comment>
<evidence type="ECO:0000313" key="4">
    <source>
        <dbReference type="Proteomes" id="UP001233172"/>
    </source>
</evidence>
<name>A0AAD8BAV5_BIOPF</name>
<organism evidence="3 4">
    <name type="scientific">Biomphalaria pfeifferi</name>
    <name type="common">Bloodfluke planorb</name>
    <name type="synonym">Freshwater snail</name>
    <dbReference type="NCBI Taxonomy" id="112525"/>
    <lineage>
        <taxon>Eukaryota</taxon>
        <taxon>Metazoa</taxon>
        <taxon>Spiralia</taxon>
        <taxon>Lophotrochozoa</taxon>
        <taxon>Mollusca</taxon>
        <taxon>Gastropoda</taxon>
        <taxon>Heterobranchia</taxon>
        <taxon>Euthyneura</taxon>
        <taxon>Panpulmonata</taxon>
        <taxon>Hygrophila</taxon>
        <taxon>Lymnaeoidea</taxon>
        <taxon>Planorbidae</taxon>
        <taxon>Biomphalaria</taxon>
    </lineage>
</organism>
<dbReference type="PROSITE" id="PS50195">
    <property type="entry name" value="PX"/>
    <property type="match status" value="1"/>
</dbReference>
<dbReference type="SUPFAM" id="SSF64268">
    <property type="entry name" value="PX domain"/>
    <property type="match status" value="1"/>
</dbReference>
<dbReference type="EMBL" id="JASAOG010000113">
    <property type="protein sequence ID" value="KAK0050514.1"/>
    <property type="molecule type" value="Genomic_DNA"/>
</dbReference>
<keyword evidence="4" id="KW-1185">Reference proteome</keyword>
<reference evidence="3" key="2">
    <citation type="submission" date="2023-04" db="EMBL/GenBank/DDBJ databases">
        <authorList>
            <person name="Bu L."/>
            <person name="Lu L."/>
            <person name="Laidemitt M.R."/>
            <person name="Zhang S.M."/>
            <person name="Mutuku M."/>
            <person name="Mkoji G."/>
            <person name="Steinauer M."/>
            <person name="Loker E.S."/>
        </authorList>
    </citation>
    <scope>NUCLEOTIDE SEQUENCE</scope>
    <source>
        <strain evidence="3">KasaAsao</strain>
        <tissue evidence="3">Whole Snail</tissue>
    </source>
</reference>
<evidence type="ECO:0000256" key="1">
    <source>
        <dbReference type="ARBA" id="ARBA00010883"/>
    </source>
</evidence>
<dbReference type="InterPro" id="IPR036871">
    <property type="entry name" value="PX_dom_sf"/>
</dbReference>
<reference evidence="3" key="1">
    <citation type="journal article" date="2023" name="PLoS Negl. Trop. Dis.">
        <title>A genome sequence for Biomphalaria pfeifferi, the major vector snail for the human-infecting parasite Schistosoma mansoni.</title>
        <authorList>
            <person name="Bu L."/>
            <person name="Lu L."/>
            <person name="Laidemitt M.R."/>
            <person name="Zhang S.M."/>
            <person name="Mutuku M."/>
            <person name="Mkoji G."/>
            <person name="Steinauer M."/>
            <person name="Loker E.S."/>
        </authorList>
    </citation>
    <scope>NUCLEOTIDE SEQUENCE</scope>
    <source>
        <strain evidence="3">KasaAsao</strain>
    </source>
</reference>
<dbReference type="Gene3D" id="1.20.1270.60">
    <property type="entry name" value="Arfaptin homology (AH) domain/BAR domain"/>
    <property type="match status" value="1"/>
</dbReference>
<dbReference type="InterPro" id="IPR001683">
    <property type="entry name" value="PX_dom"/>
</dbReference>
<accession>A0AAD8BAV5</accession>
<dbReference type="Proteomes" id="UP001233172">
    <property type="component" value="Unassembled WGS sequence"/>
</dbReference>
<dbReference type="Pfam" id="PF00787">
    <property type="entry name" value="PX"/>
    <property type="match status" value="1"/>
</dbReference>
<dbReference type="InterPro" id="IPR027267">
    <property type="entry name" value="AH/BAR_dom_sf"/>
</dbReference>
<evidence type="ECO:0000259" key="2">
    <source>
        <dbReference type="PROSITE" id="PS50195"/>
    </source>
</evidence>
<evidence type="ECO:0000313" key="3">
    <source>
        <dbReference type="EMBL" id="KAK0050514.1"/>
    </source>
</evidence>
<dbReference type="GO" id="GO:0035091">
    <property type="term" value="F:phosphatidylinositol binding"/>
    <property type="evidence" value="ECO:0007669"/>
    <property type="project" value="InterPro"/>
</dbReference>
<dbReference type="PANTHER" id="PTHR45850:SF2">
    <property type="entry name" value="SORTING NEXIN-5-LIKE"/>
    <property type="match status" value="1"/>
</dbReference>
<sequence>MEDEGEAVASASNSYNQTPLPLFNVEIPEAVKRAENVMFTIHTSVPGQEKGHIVLRQFEDFEWLHHNLIVSNNIEGVIIPPLPAKPLSDPKSAEALSRRQLGDHTKVLRGDQFETDCKAFQKYLQLMLCHHVFGRDKNLASFLTDNEAPVRARVNKGIMNRLTNALDNARKGNHKDVDDYFTAQRHFANEYLKVAKEASLNFNKLLVAQWRLSSQYRILATELTSCEAERDESLVKLNRILKLLSEGCEDEAACYELKSGQGEMTLGLYFDLMARYSESLKDMHFRRTCSLIEFQTAEKAVEKAKPIKKAALQEVSDAAKKSFEASSEQAKKEITSFTQLRLLNSSEALSKYAEIQMKISQDFYSQLFHSRKALLELQL</sequence>
<comment type="caution">
    <text evidence="3">The sequence shown here is derived from an EMBL/GenBank/DDBJ whole genome shotgun (WGS) entry which is preliminary data.</text>
</comment>
<dbReference type="AlphaFoldDB" id="A0AAD8BAV5"/>
<dbReference type="Gene3D" id="3.30.1520.10">
    <property type="entry name" value="Phox-like domain"/>
    <property type="match status" value="1"/>
</dbReference>
<feature type="domain" description="PX" evidence="2">
    <location>
        <begin position="1"/>
        <end position="150"/>
    </location>
</feature>